<dbReference type="InterPro" id="IPR002129">
    <property type="entry name" value="PyrdxlP-dep_de-COase"/>
</dbReference>
<dbReference type="InterPro" id="IPR015421">
    <property type="entry name" value="PyrdxlP-dep_Trfase_major"/>
</dbReference>
<evidence type="ECO:0000256" key="5">
    <source>
        <dbReference type="PIRSR" id="PIRSR602129-50"/>
    </source>
</evidence>
<keyword evidence="8" id="KW-1185">Reference proteome</keyword>
<name>A0A9P5UX71_9FUNG</name>
<reference evidence="7" key="1">
    <citation type="journal article" date="2020" name="Fungal Divers.">
        <title>Resolving the Mortierellaceae phylogeny through synthesis of multi-gene phylogenetics and phylogenomics.</title>
        <authorList>
            <person name="Vandepol N."/>
            <person name="Liber J."/>
            <person name="Desiro A."/>
            <person name="Na H."/>
            <person name="Kennedy M."/>
            <person name="Barry K."/>
            <person name="Grigoriev I.V."/>
            <person name="Miller A.N."/>
            <person name="O'Donnell K."/>
            <person name="Stajich J.E."/>
            <person name="Bonito G."/>
        </authorList>
    </citation>
    <scope>NUCLEOTIDE SEQUENCE</scope>
    <source>
        <strain evidence="7">NRRL 6426</strain>
    </source>
</reference>
<evidence type="ECO:0000256" key="3">
    <source>
        <dbReference type="ARBA" id="ARBA00022898"/>
    </source>
</evidence>
<dbReference type="GO" id="GO:0016831">
    <property type="term" value="F:carboxy-lyase activity"/>
    <property type="evidence" value="ECO:0007669"/>
    <property type="project" value="InterPro"/>
</dbReference>
<comment type="cofactor">
    <cofactor evidence="1 5 6">
        <name>pyridoxal 5'-phosphate</name>
        <dbReference type="ChEBI" id="CHEBI:597326"/>
    </cofactor>
</comment>
<gene>
    <name evidence="7" type="ORF">BG015_005337</name>
</gene>
<dbReference type="InterPro" id="IPR021115">
    <property type="entry name" value="Pyridoxal-P_BS"/>
</dbReference>
<evidence type="ECO:0000256" key="6">
    <source>
        <dbReference type="RuleBase" id="RU000382"/>
    </source>
</evidence>
<dbReference type="EMBL" id="JAAAUQ010002476">
    <property type="protein sequence ID" value="KAF9123331.1"/>
    <property type="molecule type" value="Genomic_DNA"/>
</dbReference>
<keyword evidence="4 6" id="KW-0456">Lyase</keyword>
<dbReference type="InterPro" id="IPR010977">
    <property type="entry name" value="Aromatic_deC"/>
</dbReference>
<dbReference type="SUPFAM" id="SSF53383">
    <property type="entry name" value="PLP-dependent transferases"/>
    <property type="match status" value="1"/>
</dbReference>
<dbReference type="Pfam" id="PF00282">
    <property type="entry name" value="Pyridoxal_deC"/>
    <property type="match status" value="1"/>
</dbReference>
<accession>A0A9P5UX71</accession>
<feature type="modified residue" description="N6-(pyridoxal phosphate)lysine" evidence="5">
    <location>
        <position position="336"/>
    </location>
</feature>
<dbReference type="Proteomes" id="UP000748756">
    <property type="component" value="Unassembled WGS sequence"/>
</dbReference>
<evidence type="ECO:0000313" key="7">
    <source>
        <dbReference type="EMBL" id="KAF9123331.1"/>
    </source>
</evidence>
<comment type="similarity">
    <text evidence="2 6">Belongs to the group II decarboxylase family.</text>
</comment>
<evidence type="ECO:0000313" key="8">
    <source>
        <dbReference type="Proteomes" id="UP000748756"/>
    </source>
</evidence>
<dbReference type="InterPro" id="IPR015424">
    <property type="entry name" value="PyrdxlP-dep_Trfase"/>
</dbReference>
<dbReference type="PROSITE" id="PS00392">
    <property type="entry name" value="DDC_GAD_HDC_YDC"/>
    <property type="match status" value="1"/>
</dbReference>
<dbReference type="PANTHER" id="PTHR11999:SF165">
    <property type="entry name" value="DECARBOXYLASE, PUTATIVE (AFU_ORTHOLOGUE AFUA_2G04980)-RELATED"/>
    <property type="match status" value="1"/>
</dbReference>
<evidence type="ECO:0000256" key="4">
    <source>
        <dbReference type="ARBA" id="ARBA00023239"/>
    </source>
</evidence>
<dbReference type="PANTHER" id="PTHR11999">
    <property type="entry name" value="GROUP II PYRIDOXAL-5-PHOSPHATE DECARBOXYLASE"/>
    <property type="match status" value="1"/>
</dbReference>
<protein>
    <recommendedName>
        <fullName evidence="9">PLP-dependent transferase</fullName>
    </recommendedName>
</protein>
<dbReference type="AlphaFoldDB" id="A0A9P5UX71"/>
<evidence type="ECO:0000256" key="1">
    <source>
        <dbReference type="ARBA" id="ARBA00001933"/>
    </source>
</evidence>
<dbReference type="GO" id="GO:0019752">
    <property type="term" value="P:carboxylic acid metabolic process"/>
    <property type="evidence" value="ECO:0007669"/>
    <property type="project" value="InterPro"/>
</dbReference>
<dbReference type="OrthoDB" id="2161780at2759"/>
<dbReference type="Gene3D" id="3.90.1150.10">
    <property type="entry name" value="Aspartate Aminotransferase, domain 1"/>
    <property type="match status" value="1"/>
</dbReference>
<comment type="caution">
    <text evidence="7">The sequence shown here is derived from an EMBL/GenBank/DDBJ whole genome shotgun (WGS) entry which is preliminary data.</text>
</comment>
<dbReference type="GO" id="GO:0030170">
    <property type="term" value="F:pyridoxal phosphate binding"/>
    <property type="evidence" value="ECO:0007669"/>
    <property type="project" value="InterPro"/>
</dbReference>
<sequence>MALPFDNTSFHAAIARITLQMEKRLDNLETARQTLPPQPFPPTKKVAECAPTDPGLVELLLSPGIPQEGKGLDKAVDLLLQYIVPAIADSAGPRYFGLVTGGATPASLLADWIVSVVDQNAILHSPRAMSGYSVIMDLSMRMVLDLFELPTTLHLAESAQHRALQASDGIDFRALTTTGSTASNVMGMAVGRQWLGIHDRKVDYSQEGYDGQVVVVTNMAHATVWKAASILGIGRKQVIEVSEMGMDVGGNETIFENVVKEQKRAGKSVLVFLSFGEVNTGIFPMNTYRIANVCENNNAYLHIDGAFGIYARCSPDYSHLARGLEKAHSITACGHKWLNVPYDCGFFIYRSHLEKSILEPIFSSSAAYLPSSESGPTHPMNISIENSQRFRSLPVWATLYAYGRNGYQKIIEENCRYAKKLYDWMKYERSDLYTVLTEQCPLNIVVFAQKLTPELEAMPEGEAQTQALSKRNAELLKRINETGVAYFSPTVWKGRPAIRAAISNWRTTVEADWEPVRAMLEQQASIVA</sequence>
<dbReference type="GO" id="GO:0005737">
    <property type="term" value="C:cytoplasm"/>
    <property type="evidence" value="ECO:0007669"/>
    <property type="project" value="TreeGrafter"/>
</dbReference>
<organism evidence="7 8">
    <name type="scientific">Linnemannia schmuckeri</name>
    <dbReference type="NCBI Taxonomy" id="64567"/>
    <lineage>
        <taxon>Eukaryota</taxon>
        <taxon>Fungi</taxon>
        <taxon>Fungi incertae sedis</taxon>
        <taxon>Mucoromycota</taxon>
        <taxon>Mortierellomycotina</taxon>
        <taxon>Mortierellomycetes</taxon>
        <taxon>Mortierellales</taxon>
        <taxon>Mortierellaceae</taxon>
        <taxon>Linnemannia</taxon>
    </lineage>
</organism>
<dbReference type="InterPro" id="IPR015422">
    <property type="entry name" value="PyrdxlP-dep_Trfase_small"/>
</dbReference>
<evidence type="ECO:0000256" key="2">
    <source>
        <dbReference type="ARBA" id="ARBA00009533"/>
    </source>
</evidence>
<evidence type="ECO:0008006" key="9">
    <source>
        <dbReference type="Google" id="ProtNLM"/>
    </source>
</evidence>
<keyword evidence="3 5" id="KW-0663">Pyridoxal phosphate</keyword>
<proteinExistence type="inferred from homology"/>
<dbReference type="Gene3D" id="3.40.640.10">
    <property type="entry name" value="Type I PLP-dependent aspartate aminotransferase-like (Major domain)"/>
    <property type="match status" value="1"/>
</dbReference>